<dbReference type="PANTHER" id="PTHR30050">
    <property type="entry name" value="CHROMOSOMAL REPLICATION INITIATOR PROTEIN DNAA"/>
    <property type="match status" value="1"/>
</dbReference>
<dbReference type="OrthoDB" id="2052561at2"/>
<dbReference type="Pfam" id="PF01695">
    <property type="entry name" value="IstB_IS21"/>
    <property type="match status" value="1"/>
</dbReference>
<gene>
    <name evidence="2" type="ORF">BAMA_15545</name>
</gene>
<organism evidence="2 3">
    <name type="scientific">Bacillus manliponensis</name>
    <dbReference type="NCBI Taxonomy" id="574376"/>
    <lineage>
        <taxon>Bacteria</taxon>
        <taxon>Bacillati</taxon>
        <taxon>Bacillota</taxon>
        <taxon>Bacilli</taxon>
        <taxon>Bacillales</taxon>
        <taxon>Bacillaceae</taxon>
        <taxon>Bacillus</taxon>
        <taxon>Bacillus cereus group</taxon>
    </lineage>
</organism>
<comment type="caution">
    <text evidence="2">The sequence shown here is derived from an EMBL/GenBank/DDBJ whole genome shotgun (WGS) entry which is preliminary data.</text>
</comment>
<dbReference type="GO" id="GO:0006260">
    <property type="term" value="P:DNA replication"/>
    <property type="evidence" value="ECO:0007669"/>
    <property type="project" value="TreeGrafter"/>
</dbReference>
<dbReference type="EMBL" id="JOTN01000031">
    <property type="protein sequence ID" value="KEK17369.1"/>
    <property type="molecule type" value="Genomic_DNA"/>
</dbReference>
<accession>A0A073JQL9</accession>
<dbReference type="InterPro" id="IPR027417">
    <property type="entry name" value="P-loop_NTPase"/>
</dbReference>
<protein>
    <recommendedName>
        <fullName evidence="1">IstB-like ATP-binding domain-containing protein</fullName>
    </recommendedName>
</protein>
<dbReference type="Proteomes" id="UP000027822">
    <property type="component" value="Unassembled WGS sequence"/>
</dbReference>
<dbReference type="eggNOG" id="COG1484">
    <property type="taxonomic scope" value="Bacteria"/>
</dbReference>
<dbReference type="Gene3D" id="3.40.50.300">
    <property type="entry name" value="P-loop containing nucleotide triphosphate hydrolases"/>
    <property type="match status" value="1"/>
</dbReference>
<dbReference type="STRING" id="574376.BAMA_15545"/>
<sequence length="292" mass="33242">MGELKRMGTSSRNTISRKATNKAIERYQLSTKRCKNIFLVGKENLKDICNKSMLIDKETGQEFCPQCKSVENEDQQLAKETLAIKKKNEVIHLYDAFADNSLINPKLKKATFDSYIPPTKKLADAKKFMEGFVGNFNPNEPTSIVITGNYRVGKSHLCVAATKELMGRGYSAMFIEMNALFTKITSTWNKNSELTEDKLMSVIANVDVLVLDDFGAECTEKDADGVTWKKTKTKDILERRLGRTNLFTTNFGVMELASMYGEREFSRIMEDTQVLKMYGENYSLRNFKKESE</sequence>
<dbReference type="GO" id="GO:0005524">
    <property type="term" value="F:ATP binding"/>
    <property type="evidence" value="ECO:0007669"/>
    <property type="project" value="InterPro"/>
</dbReference>
<feature type="domain" description="IstB-like ATP-binding" evidence="1">
    <location>
        <begin position="141"/>
        <end position="286"/>
    </location>
</feature>
<evidence type="ECO:0000313" key="2">
    <source>
        <dbReference type="EMBL" id="KEK17369.1"/>
    </source>
</evidence>
<evidence type="ECO:0000313" key="3">
    <source>
        <dbReference type="Proteomes" id="UP000027822"/>
    </source>
</evidence>
<dbReference type="SUPFAM" id="SSF52540">
    <property type="entry name" value="P-loop containing nucleoside triphosphate hydrolases"/>
    <property type="match status" value="1"/>
</dbReference>
<evidence type="ECO:0000259" key="1">
    <source>
        <dbReference type="Pfam" id="PF01695"/>
    </source>
</evidence>
<name>A0A073JQL9_9BACI</name>
<dbReference type="PANTHER" id="PTHR30050:SF4">
    <property type="entry name" value="ATP-BINDING PROTEIN RV3427C IN INSERTION SEQUENCE-RELATED"/>
    <property type="match status" value="1"/>
</dbReference>
<dbReference type="InterPro" id="IPR002611">
    <property type="entry name" value="IstB_ATP-bd"/>
</dbReference>
<proteinExistence type="predicted"/>
<dbReference type="AlphaFoldDB" id="A0A073JQL9"/>
<keyword evidence="3" id="KW-1185">Reference proteome</keyword>
<dbReference type="RefSeq" id="WP_034643516.1">
    <property type="nucleotide sequence ID" value="NZ_CBCSJC010000035.1"/>
</dbReference>
<reference evidence="2 3" key="1">
    <citation type="submission" date="2014-06" db="EMBL/GenBank/DDBJ databases">
        <title>Draft genome sequence of Bacillus manliponensis JCM 15802 (MCCC 1A00708).</title>
        <authorList>
            <person name="Lai Q."/>
            <person name="Liu Y."/>
            <person name="Shao Z."/>
        </authorList>
    </citation>
    <scope>NUCLEOTIDE SEQUENCE [LARGE SCALE GENOMIC DNA]</scope>
    <source>
        <strain evidence="2 3">JCM 15802</strain>
    </source>
</reference>